<comment type="caution">
    <text evidence="7">The sequence shown here is derived from an EMBL/GenBank/DDBJ whole genome shotgun (WGS) entry which is preliminary data.</text>
</comment>
<feature type="domain" description="HSF-type DNA-binding" evidence="6">
    <location>
        <begin position="9"/>
        <end position="100"/>
    </location>
</feature>
<reference evidence="7" key="1">
    <citation type="submission" date="2023-08" db="EMBL/GenBank/DDBJ databases">
        <authorList>
            <person name="Audoor S."/>
            <person name="Bilcke G."/>
        </authorList>
    </citation>
    <scope>NUCLEOTIDE SEQUENCE</scope>
</reference>
<dbReference type="InterPro" id="IPR000232">
    <property type="entry name" value="HSF_DNA-bd"/>
</dbReference>
<accession>A0AAD2PW99</accession>
<evidence type="ECO:0000256" key="4">
    <source>
        <dbReference type="RuleBase" id="RU004020"/>
    </source>
</evidence>
<comment type="similarity">
    <text evidence="4">Belongs to the HSF family.</text>
</comment>
<keyword evidence="2" id="KW-0238">DNA-binding</keyword>
<dbReference type="GO" id="GO:0043565">
    <property type="term" value="F:sequence-specific DNA binding"/>
    <property type="evidence" value="ECO:0007669"/>
    <property type="project" value="InterPro"/>
</dbReference>
<evidence type="ECO:0000256" key="1">
    <source>
        <dbReference type="ARBA" id="ARBA00004123"/>
    </source>
</evidence>
<dbReference type="Gene3D" id="1.10.10.10">
    <property type="entry name" value="Winged helix-like DNA-binding domain superfamily/Winged helix DNA-binding domain"/>
    <property type="match status" value="1"/>
</dbReference>
<comment type="subcellular location">
    <subcellularLocation>
        <location evidence="1">Nucleus</location>
    </subcellularLocation>
</comment>
<evidence type="ECO:0000256" key="2">
    <source>
        <dbReference type="ARBA" id="ARBA00023125"/>
    </source>
</evidence>
<name>A0AAD2PW99_9STRA</name>
<evidence type="ECO:0000313" key="8">
    <source>
        <dbReference type="Proteomes" id="UP001295423"/>
    </source>
</evidence>
<protein>
    <recommendedName>
        <fullName evidence="6">HSF-type DNA-binding domain-containing protein</fullName>
    </recommendedName>
</protein>
<dbReference type="PANTHER" id="PTHR10015">
    <property type="entry name" value="HEAT SHOCK TRANSCRIPTION FACTOR"/>
    <property type="match status" value="1"/>
</dbReference>
<feature type="compositionally biased region" description="Basic and acidic residues" evidence="5">
    <location>
        <begin position="128"/>
        <end position="144"/>
    </location>
</feature>
<dbReference type="SMART" id="SM00415">
    <property type="entry name" value="HSF"/>
    <property type="match status" value="1"/>
</dbReference>
<gene>
    <name evidence="7" type="ORF">CYCCA115_LOCUS17918</name>
</gene>
<evidence type="ECO:0000256" key="3">
    <source>
        <dbReference type="ARBA" id="ARBA00023242"/>
    </source>
</evidence>
<proteinExistence type="inferred from homology"/>
<dbReference type="Proteomes" id="UP001295423">
    <property type="component" value="Unassembled WGS sequence"/>
</dbReference>
<evidence type="ECO:0000313" key="7">
    <source>
        <dbReference type="EMBL" id="CAJ1959497.1"/>
    </source>
</evidence>
<dbReference type="AlphaFoldDB" id="A0AAD2PW99"/>
<organism evidence="7 8">
    <name type="scientific">Cylindrotheca closterium</name>
    <dbReference type="NCBI Taxonomy" id="2856"/>
    <lineage>
        <taxon>Eukaryota</taxon>
        <taxon>Sar</taxon>
        <taxon>Stramenopiles</taxon>
        <taxon>Ochrophyta</taxon>
        <taxon>Bacillariophyta</taxon>
        <taxon>Bacillariophyceae</taxon>
        <taxon>Bacillariophycidae</taxon>
        <taxon>Bacillariales</taxon>
        <taxon>Bacillariaceae</taxon>
        <taxon>Cylindrotheca</taxon>
    </lineage>
</organism>
<evidence type="ECO:0000259" key="6">
    <source>
        <dbReference type="SMART" id="SM00415"/>
    </source>
</evidence>
<evidence type="ECO:0000256" key="5">
    <source>
        <dbReference type="SAM" id="MobiDB-lite"/>
    </source>
</evidence>
<dbReference type="InterPro" id="IPR036390">
    <property type="entry name" value="WH_DNA-bd_sf"/>
</dbReference>
<dbReference type="EMBL" id="CAKOGP040002003">
    <property type="protein sequence ID" value="CAJ1959497.1"/>
    <property type="molecule type" value="Genomic_DNA"/>
</dbReference>
<dbReference type="PANTHER" id="PTHR10015:SF427">
    <property type="entry name" value="HEAT SHOCK FACTOR PROTEIN"/>
    <property type="match status" value="1"/>
</dbReference>
<feature type="region of interest" description="Disordered" evidence="5">
    <location>
        <begin position="111"/>
        <end position="144"/>
    </location>
</feature>
<sequence length="256" mass="29263">MVQRTFPFRLHALLDQTYDLDIDGESDIISWTPSGKTFKIHNVEAFKSKILPKYFPKQSQYKSFKRQLQYYGFSNFGWEHFGHPYFLRRQRELVAHLRHKKTARNQVILAEPSCPTPPTHPLTASLNDSERQKKATDLPLNREARIQPPSLSVTAQLGADPVKLQQELSTLACNSNIYALLNQQRLLDLMLTTSMPPSLALRSAAGAQNLNLFTNNNNHRHQQIDSQDLLCRSNRLAEWQLRLALSNSGQLSGMLL</sequence>
<keyword evidence="3" id="KW-0539">Nucleus</keyword>
<dbReference type="Pfam" id="PF00447">
    <property type="entry name" value="HSF_DNA-bind"/>
    <property type="match status" value="1"/>
</dbReference>
<dbReference type="SUPFAM" id="SSF46785">
    <property type="entry name" value="Winged helix' DNA-binding domain"/>
    <property type="match status" value="1"/>
</dbReference>
<dbReference type="GO" id="GO:0005634">
    <property type="term" value="C:nucleus"/>
    <property type="evidence" value="ECO:0007669"/>
    <property type="project" value="UniProtKB-SubCell"/>
</dbReference>
<keyword evidence="8" id="KW-1185">Reference proteome</keyword>
<dbReference type="GO" id="GO:0003700">
    <property type="term" value="F:DNA-binding transcription factor activity"/>
    <property type="evidence" value="ECO:0007669"/>
    <property type="project" value="InterPro"/>
</dbReference>
<dbReference type="InterPro" id="IPR036388">
    <property type="entry name" value="WH-like_DNA-bd_sf"/>
</dbReference>